<keyword evidence="3" id="KW-1185">Reference proteome</keyword>
<evidence type="ECO:0000313" key="2">
    <source>
        <dbReference type="EMBL" id="MBD2189756.1"/>
    </source>
</evidence>
<feature type="transmembrane region" description="Helical" evidence="1">
    <location>
        <begin position="90"/>
        <end position="108"/>
    </location>
</feature>
<feature type="transmembrane region" description="Helical" evidence="1">
    <location>
        <begin position="65"/>
        <end position="83"/>
    </location>
</feature>
<dbReference type="EMBL" id="JACJQB010000050">
    <property type="protein sequence ID" value="MBD2189756.1"/>
    <property type="molecule type" value="Genomic_DNA"/>
</dbReference>
<feature type="transmembrane region" description="Helical" evidence="1">
    <location>
        <begin position="114"/>
        <end position="137"/>
    </location>
</feature>
<dbReference type="Proteomes" id="UP000642094">
    <property type="component" value="Unassembled WGS sequence"/>
</dbReference>
<gene>
    <name evidence="2" type="ORF">H6F41_16615</name>
</gene>
<protein>
    <submittedName>
        <fullName evidence="2">Uncharacterized protein</fullName>
    </submittedName>
</protein>
<feature type="transmembrane region" description="Helical" evidence="1">
    <location>
        <begin position="42"/>
        <end position="59"/>
    </location>
</feature>
<reference evidence="2 3" key="1">
    <citation type="journal article" date="2020" name="ISME J.">
        <title>Comparative genomics reveals insights into cyanobacterial evolution and habitat adaptation.</title>
        <authorList>
            <person name="Chen M.Y."/>
            <person name="Teng W.K."/>
            <person name="Zhao L."/>
            <person name="Hu C.X."/>
            <person name="Zhou Y.K."/>
            <person name="Han B.P."/>
            <person name="Song L.R."/>
            <person name="Shu W.S."/>
        </authorList>
    </citation>
    <scope>NUCLEOTIDE SEQUENCE [LARGE SCALE GENOMIC DNA]</scope>
    <source>
        <strain evidence="2 3">FACHB-723</strain>
    </source>
</reference>
<keyword evidence="1" id="KW-0472">Membrane</keyword>
<name>A0ABR8A0J7_9CYAN</name>
<dbReference type="RefSeq" id="WP_190404575.1">
    <property type="nucleotide sequence ID" value="NZ_JACJQB010000050.1"/>
</dbReference>
<evidence type="ECO:0000313" key="3">
    <source>
        <dbReference type="Proteomes" id="UP000642094"/>
    </source>
</evidence>
<sequence>MRADLERLLISEAELFEITGFDRQLLLKATQVTPQQVKIQRLIAVAVGAIAFVTFASIFLPALRIAGIIFLISVTLGSFSLALEIAEIAIIFVIATLATAIYTIYILTSATLGLVLLCLGLAIASSGLALLLIKLIAQQWRKMKASPAKRQIPRVILRLFAEVDKCNKAIGDIDIFDQLQDAGNPIKLESRESAIAALRMTRNDIIRALKTERILREHPDFHPDRFDIDLNAFEAIQINNRAREYGKIFDTTLQIAIDVQKAMAELQEFSSEY</sequence>
<accession>A0ABR8A0J7</accession>
<evidence type="ECO:0000256" key="1">
    <source>
        <dbReference type="SAM" id="Phobius"/>
    </source>
</evidence>
<keyword evidence="1" id="KW-1133">Transmembrane helix</keyword>
<keyword evidence="1" id="KW-0812">Transmembrane</keyword>
<comment type="caution">
    <text evidence="2">The sequence shown here is derived from an EMBL/GenBank/DDBJ whole genome shotgun (WGS) entry which is preliminary data.</text>
</comment>
<organism evidence="2 3">
    <name type="scientific">Pseudanabaena mucicola FACHB-723</name>
    <dbReference type="NCBI Taxonomy" id="2692860"/>
    <lineage>
        <taxon>Bacteria</taxon>
        <taxon>Bacillati</taxon>
        <taxon>Cyanobacteriota</taxon>
        <taxon>Cyanophyceae</taxon>
        <taxon>Pseudanabaenales</taxon>
        <taxon>Pseudanabaenaceae</taxon>
        <taxon>Pseudanabaena</taxon>
    </lineage>
</organism>
<proteinExistence type="predicted"/>